<sequence length="355" mass="39307">MSASTTHQSSPSCPSSLVTATLQLHYLAEGAANIIYSVSVLSPPSLQHHSHCCVMRLRKDLPFTTPAGQVVSDFQSRIAPLFTKKHKSLLMEQALYKFTPEMVSEANAELRQMDTVDESAVSAQGDVNARKIRPRHRRHVYLPSYDNEQHGILMQNLQGPGIDWLVEFKPKWLVQSPSAPRDARNCRTCALNAKRRKAGAHQGRGDSGFCPLDLLADQDAVLERTLANIWPLEDGVDTFVAAFRAQVQPALRHLQSLQEEHGSVGLDDYLNPDGKDFGVAMALRDCSVFLALKRRTDPVAGDVDIVDVKLADLDLKTTEGGKVQKWAATEQELLEGGWYQNLDGSNCRISRQQPS</sequence>
<name>A0A178Z6P1_9EURO</name>
<dbReference type="RefSeq" id="XP_018688092.1">
    <property type="nucleotide sequence ID" value="XM_018842679.1"/>
</dbReference>
<dbReference type="PANTHER" id="PTHR14456:SF2">
    <property type="entry name" value="INOSITOL-PENTAKISPHOSPHATE 2-KINASE"/>
    <property type="match status" value="1"/>
</dbReference>
<gene>
    <name evidence="10" type="ORF">AYL99_11173</name>
</gene>
<comment type="function">
    <text evidence="9">Phosphorylates Ins(1,3,4,5,6)P5 at position 2 to form Ins(1,2,3,4,5,6)P6 (InsP6 or phytate).</text>
</comment>
<dbReference type="Proteomes" id="UP000078343">
    <property type="component" value="Unassembled WGS sequence"/>
</dbReference>
<evidence type="ECO:0000256" key="2">
    <source>
        <dbReference type="ARBA" id="ARBA00008305"/>
    </source>
</evidence>
<evidence type="ECO:0000256" key="5">
    <source>
        <dbReference type="ARBA" id="ARBA00022679"/>
    </source>
</evidence>
<evidence type="ECO:0000256" key="1">
    <source>
        <dbReference type="ARBA" id="ARBA00003979"/>
    </source>
</evidence>
<comment type="catalytic activity">
    <reaction evidence="9">
        <text>1D-myo-inositol 1,3,4,5,6-pentakisphosphate + ATP = 1D-myo-inositol hexakisphosphate + ADP + H(+)</text>
        <dbReference type="Rhea" id="RHEA:20313"/>
        <dbReference type="ChEBI" id="CHEBI:15378"/>
        <dbReference type="ChEBI" id="CHEBI:30616"/>
        <dbReference type="ChEBI" id="CHEBI:57733"/>
        <dbReference type="ChEBI" id="CHEBI:58130"/>
        <dbReference type="ChEBI" id="CHEBI:456216"/>
        <dbReference type="EC" id="2.7.1.158"/>
    </reaction>
</comment>
<dbReference type="GeneID" id="30015341"/>
<dbReference type="GO" id="GO:0005634">
    <property type="term" value="C:nucleus"/>
    <property type="evidence" value="ECO:0007669"/>
    <property type="project" value="TreeGrafter"/>
</dbReference>
<evidence type="ECO:0000256" key="7">
    <source>
        <dbReference type="ARBA" id="ARBA00022777"/>
    </source>
</evidence>
<reference evidence="10 11" key="1">
    <citation type="submission" date="2016-04" db="EMBL/GenBank/DDBJ databases">
        <title>Draft genome of Fonsecaea erecta CBS 125763.</title>
        <authorList>
            <person name="Weiss V.A."/>
            <person name="Vicente V.A."/>
            <person name="Raittz R.T."/>
            <person name="Moreno L.F."/>
            <person name="De Souza E.M."/>
            <person name="Pedrosa F.O."/>
            <person name="Steffens M.B."/>
            <person name="Faoro H."/>
            <person name="Tadra-Sfeir M.Z."/>
            <person name="Najafzadeh M.J."/>
            <person name="Felipe M.S."/>
            <person name="Teixeira M."/>
            <person name="Sun J."/>
            <person name="Xi L."/>
            <person name="Gomes R."/>
            <person name="De Azevedo C.M."/>
            <person name="Salgado C.G."/>
            <person name="Da Silva M.B."/>
            <person name="Nascimento M.F."/>
            <person name="Queiroz-Telles F."/>
            <person name="Attili D.S."/>
            <person name="Gorbushina A."/>
        </authorList>
    </citation>
    <scope>NUCLEOTIDE SEQUENCE [LARGE SCALE GENOMIC DNA]</scope>
    <source>
        <strain evidence="10 11">CBS 125763</strain>
    </source>
</reference>
<dbReference type="GO" id="GO:0035299">
    <property type="term" value="F:inositol-1,3,4,5,6-pentakisphosphate 2-kinase activity"/>
    <property type="evidence" value="ECO:0007669"/>
    <property type="project" value="UniProtKB-EC"/>
</dbReference>
<keyword evidence="5 9" id="KW-0808">Transferase</keyword>
<evidence type="ECO:0000313" key="11">
    <source>
        <dbReference type="Proteomes" id="UP000078343"/>
    </source>
</evidence>
<keyword evidence="6 9" id="KW-0547">Nucleotide-binding</keyword>
<evidence type="ECO:0000256" key="9">
    <source>
        <dbReference type="RuleBase" id="RU364126"/>
    </source>
</evidence>
<evidence type="ECO:0000256" key="6">
    <source>
        <dbReference type="ARBA" id="ARBA00022741"/>
    </source>
</evidence>
<dbReference type="Pfam" id="PF06090">
    <property type="entry name" value="Ins_P5_2-kin"/>
    <property type="match status" value="2"/>
</dbReference>
<comment type="caution">
    <text evidence="10">The sequence shown here is derived from an EMBL/GenBank/DDBJ whole genome shotgun (WGS) entry which is preliminary data.</text>
</comment>
<keyword evidence="8 9" id="KW-0067">ATP-binding</keyword>
<dbReference type="InterPro" id="IPR009286">
    <property type="entry name" value="Ins_P5_2-kin"/>
</dbReference>
<dbReference type="AlphaFoldDB" id="A0A178Z6P1"/>
<dbReference type="GO" id="GO:0005524">
    <property type="term" value="F:ATP binding"/>
    <property type="evidence" value="ECO:0007669"/>
    <property type="project" value="UniProtKB-KW"/>
</dbReference>
<keyword evidence="11" id="KW-1185">Reference proteome</keyword>
<proteinExistence type="inferred from homology"/>
<evidence type="ECO:0000256" key="3">
    <source>
        <dbReference type="ARBA" id="ARBA00012023"/>
    </source>
</evidence>
<keyword evidence="7 9" id="KW-0418">Kinase</keyword>
<dbReference type="GO" id="GO:0032958">
    <property type="term" value="P:inositol phosphate biosynthetic process"/>
    <property type="evidence" value="ECO:0007669"/>
    <property type="project" value="TreeGrafter"/>
</dbReference>
<evidence type="ECO:0000313" key="10">
    <source>
        <dbReference type="EMBL" id="OAP54725.1"/>
    </source>
</evidence>
<dbReference type="EC" id="2.7.1.158" evidence="3 9"/>
<dbReference type="STRING" id="1367422.A0A178Z6P1"/>
<accession>A0A178Z6P1</accession>
<evidence type="ECO:0000256" key="8">
    <source>
        <dbReference type="ARBA" id="ARBA00022840"/>
    </source>
</evidence>
<dbReference type="EMBL" id="LVYI01000013">
    <property type="protein sequence ID" value="OAP54725.1"/>
    <property type="molecule type" value="Genomic_DNA"/>
</dbReference>
<dbReference type="PANTHER" id="PTHR14456">
    <property type="entry name" value="INOSITOL POLYPHOSPHATE KINASE 1"/>
    <property type="match status" value="1"/>
</dbReference>
<protein>
    <recommendedName>
        <fullName evidence="4 9">Inositol-pentakisphosphate 2-kinase</fullName>
        <ecNumber evidence="3 9">2.7.1.158</ecNumber>
    </recommendedName>
</protein>
<dbReference type="OrthoDB" id="272370at2759"/>
<organism evidence="10 11">
    <name type="scientific">Fonsecaea erecta</name>
    <dbReference type="NCBI Taxonomy" id="1367422"/>
    <lineage>
        <taxon>Eukaryota</taxon>
        <taxon>Fungi</taxon>
        <taxon>Dikarya</taxon>
        <taxon>Ascomycota</taxon>
        <taxon>Pezizomycotina</taxon>
        <taxon>Eurotiomycetes</taxon>
        <taxon>Chaetothyriomycetidae</taxon>
        <taxon>Chaetothyriales</taxon>
        <taxon>Herpotrichiellaceae</taxon>
        <taxon>Fonsecaea</taxon>
    </lineage>
</organism>
<comment type="function">
    <text evidence="1">Has kinase activity and phosphorylates inositol-1,3,4,5,6-pentakisphosphate (Ins(1,3,4,5,6)P5) to produce 1,2,3,4,5,6-hexakisphosphate (InsP6), also known as phytate.</text>
</comment>
<comment type="similarity">
    <text evidence="2">Belongs to the IPK1 type 1 family.</text>
</comment>
<evidence type="ECO:0000256" key="4">
    <source>
        <dbReference type="ARBA" id="ARBA00014846"/>
    </source>
</evidence>
<comment type="domain">
    <text evidence="9">The EXKPK motif is conserved in inositol-pentakisphosphate 2-kinases of both family 1 and 2.</text>
</comment>